<evidence type="ECO:0000313" key="2">
    <source>
        <dbReference type="EMBL" id="GJT84189.1"/>
    </source>
</evidence>
<evidence type="ECO:0000313" key="3">
    <source>
        <dbReference type="Proteomes" id="UP001151760"/>
    </source>
</evidence>
<protein>
    <recommendedName>
        <fullName evidence="4">No apical meristem-associated C-terminal domain-containing protein</fullName>
    </recommendedName>
</protein>
<reference evidence="2" key="1">
    <citation type="journal article" date="2022" name="Int. J. Mol. Sci.">
        <title>Draft Genome of Tanacetum Coccineum: Genomic Comparison of Closely Related Tanacetum-Family Plants.</title>
        <authorList>
            <person name="Yamashiro T."/>
            <person name="Shiraishi A."/>
            <person name="Nakayama K."/>
            <person name="Satake H."/>
        </authorList>
    </citation>
    <scope>NUCLEOTIDE SEQUENCE</scope>
</reference>
<accession>A0ABQ5H8M9</accession>
<dbReference type="EMBL" id="BQNB010019334">
    <property type="protein sequence ID" value="GJT84189.1"/>
    <property type="molecule type" value="Genomic_DNA"/>
</dbReference>
<feature type="region of interest" description="Disordered" evidence="1">
    <location>
        <begin position="1"/>
        <end position="58"/>
    </location>
</feature>
<dbReference type="Proteomes" id="UP001151760">
    <property type="component" value="Unassembled WGS sequence"/>
</dbReference>
<sequence>MLTWSRMQRRLTTTEVRPADKQRAPKKKKSVETTSAGGSIGGNTGGSQSESISSLVSQDYRRKCDAAEKAYEAKREKELAIMQCKELEFLMIDPSSLPPAKRAIIERKQAEIMRKYPDA</sequence>
<proteinExistence type="predicted"/>
<gene>
    <name evidence="2" type="ORF">Tco_1058531</name>
</gene>
<reference evidence="2" key="2">
    <citation type="submission" date="2022-01" db="EMBL/GenBank/DDBJ databases">
        <authorList>
            <person name="Yamashiro T."/>
            <person name="Shiraishi A."/>
            <person name="Satake H."/>
            <person name="Nakayama K."/>
        </authorList>
    </citation>
    <scope>NUCLEOTIDE SEQUENCE</scope>
</reference>
<keyword evidence="3" id="KW-1185">Reference proteome</keyword>
<evidence type="ECO:0000256" key="1">
    <source>
        <dbReference type="SAM" id="MobiDB-lite"/>
    </source>
</evidence>
<evidence type="ECO:0008006" key="4">
    <source>
        <dbReference type="Google" id="ProtNLM"/>
    </source>
</evidence>
<comment type="caution">
    <text evidence="2">The sequence shown here is derived from an EMBL/GenBank/DDBJ whole genome shotgun (WGS) entry which is preliminary data.</text>
</comment>
<feature type="compositionally biased region" description="Low complexity" evidence="1">
    <location>
        <begin position="46"/>
        <end position="57"/>
    </location>
</feature>
<organism evidence="2 3">
    <name type="scientific">Tanacetum coccineum</name>
    <dbReference type="NCBI Taxonomy" id="301880"/>
    <lineage>
        <taxon>Eukaryota</taxon>
        <taxon>Viridiplantae</taxon>
        <taxon>Streptophyta</taxon>
        <taxon>Embryophyta</taxon>
        <taxon>Tracheophyta</taxon>
        <taxon>Spermatophyta</taxon>
        <taxon>Magnoliopsida</taxon>
        <taxon>eudicotyledons</taxon>
        <taxon>Gunneridae</taxon>
        <taxon>Pentapetalae</taxon>
        <taxon>asterids</taxon>
        <taxon>campanulids</taxon>
        <taxon>Asterales</taxon>
        <taxon>Asteraceae</taxon>
        <taxon>Asteroideae</taxon>
        <taxon>Anthemideae</taxon>
        <taxon>Anthemidinae</taxon>
        <taxon>Tanacetum</taxon>
    </lineage>
</organism>
<name>A0ABQ5H8M9_9ASTR</name>